<feature type="coiled-coil region" evidence="1">
    <location>
        <begin position="150"/>
        <end position="184"/>
    </location>
</feature>
<evidence type="ECO:0000313" key="3">
    <source>
        <dbReference type="EMBL" id="TLS72533.1"/>
    </source>
</evidence>
<keyword evidence="2" id="KW-1133">Transmembrane helix</keyword>
<evidence type="ECO:0000256" key="2">
    <source>
        <dbReference type="SAM" id="Phobius"/>
    </source>
</evidence>
<keyword evidence="2" id="KW-0812">Transmembrane</keyword>
<dbReference type="Proteomes" id="UP000308001">
    <property type="component" value="Unassembled WGS sequence"/>
</dbReference>
<evidence type="ECO:0000313" key="4">
    <source>
        <dbReference type="Proteomes" id="UP000308001"/>
    </source>
</evidence>
<dbReference type="AlphaFoldDB" id="A0A5R9H2X3"/>
<accession>A0A5R9H2X3</accession>
<organism evidence="3 4">
    <name type="scientific">Aliarcobacter thereius</name>
    <dbReference type="NCBI Taxonomy" id="544718"/>
    <lineage>
        <taxon>Bacteria</taxon>
        <taxon>Pseudomonadati</taxon>
        <taxon>Campylobacterota</taxon>
        <taxon>Epsilonproteobacteria</taxon>
        <taxon>Campylobacterales</taxon>
        <taxon>Arcobacteraceae</taxon>
        <taxon>Aliarcobacter</taxon>
    </lineage>
</organism>
<dbReference type="EMBL" id="VBUF01000002">
    <property type="protein sequence ID" value="TLS72533.1"/>
    <property type="molecule type" value="Genomic_DNA"/>
</dbReference>
<feature type="transmembrane region" description="Helical" evidence="2">
    <location>
        <begin position="188"/>
        <end position="211"/>
    </location>
</feature>
<comment type="caution">
    <text evidence="3">The sequence shown here is derived from an EMBL/GenBank/DDBJ whole genome shotgun (WGS) entry which is preliminary data.</text>
</comment>
<keyword evidence="1" id="KW-0175">Coiled coil</keyword>
<evidence type="ECO:0000256" key="1">
    <source>
        <dbReference type="SAM" id="Coils"/>
    </source>
</evidence>
<name>A0A5R9H2X3_9BACT</name>
<reference evidence="3 4" key="1">
    <citation type="submission" date="2019-05" db="EMBL/GenBank/DDBJ databases">
        <title>Arcobacter cibarius and Arcobacter thereius providing challenges in identification an antibiotic susceptibility and Quinolone resistance.</title>
        <authorList>
            <person name="Busch A."/>
            <person name="Hanel I."/>
            <person name="Hotzel H."/>
            <person name="Tomaso H."/>
        </authorList>
    </citation>
    <scope>NUCLEOTIDE SEQUENCE [LARGE SCALE GENOMIC DNA]</scope>
    <source>
        <strain evidence="3 4">17CS1191_2</strain>
    </source>
</reference>
<sequence length="212" mass="24189">MEIDLISLTNLSNIELDSPKVKEYIKQEIQKITTNIDKLGKSIEESKIAAENANKQESGWFGKTDKKTDMIANALVKNSEADAEMHTMIQSVIKFSCLSTYAYHNIVQDLSGVMENGFKDTNGDTIHLNNTAKDIAESIIYSVVEANKTNEKHLELVNKNNENNEKFERQISELFTEIEKLRIRNKSYLLSILSLFISLSILTLVLLKYYFK</sequence>
<dbReference type="RefSeq" id="WP_138142791.1">
    <property type="nucleotide sequence ID" value="NZ_VBUF01000002.1"/>
</dbReference>
<proteinExistence type="predicted"/>
<gene>
    <name evidence="3" type="ORF">FE246_03865</name>
</gene>
<keyword evidence="2" id="KW-0472">Membrane</keyword>
<protein>
    <submittedName>
        <fullName evidence="3">Uncharacterized protein</fullName>
    </submittedName>
</protein>